<dbReference type="AlphaFoldDB" id="B9D014"/>
<evidence type="ECO:0000313" key="2">
    <source>
        <dbReference type="Proteomes" id="UP000003082"/>
    </source>
</evidence>
<keyword evidence="2" id="KW-1185">Reference proteome</keyword>
<evidence type="ECO:0000313" key="1">
    <source>
        <dbReference type="EMBL" id="EEF14672.1"/>
    </source>
</evidence>
<dbReference type="STRING" id="553218.CAMRE0001_1323"/>
<accession>B9D014</accession>
<protein>
    <submittedName>
        <fullName evidence="1">Uncharacterized protein</fullName>
    </submittedName>
</protein>
<dbReference type="Proteomes" id="UP000003082">
    <property type="component" value="Unassembled WGS sequence"/>
</dbReference>
<reference evidence="1 2" key="1">
    <citation type="submission" date="2008-08" db="EMBL/GenBank/DDBJ databases">
        <authorList>
            <person name="Madupu R."/>
            <person name="Durkin A.S."/>
            <person name="Torralba M."/>
            <person name="Methe B."/>
            <person name="Sutton G.G."/>
            <person name="Strausberg R.L."/>
            <person name="Nelson K.E."/>
        </authorList>
    </citation>
    <scope>NUCLEOTIDE SEQUENCE [LARGE SCALE GENOMIC DNA]</scope>
    <source>
        <strain evidence="1 2">RM3267</strain>
    </source>
</reference>
<proteinExistence type="predicted"/>
<name>B9D014_CAMRE</name>
<dbReference type="EMBL" id="ACFU01000005">
    <property type="protein sequence ID" value="EEF14672.1"/>
    <property type="molecule type" value="Genomic_DNA"/>
</dbReference>
<gene>
    <name evidence="1" type="ORF">CAMRE0001_1323</name>
</gene>
<comment type="caution">
    <text evidence="1">The sequence shown here is derived from an EMBL/GenBank/DDBJ whole genome shotgun (WGS) entry which is preliminary data.</text>
</comment>
<sequence>MNRLVLMRECLEVSNSNGVNFNNIKAKLREFWAEFQTPTE</sequence>
<organism evidence="1 2">
    <name type="scientific">Campylobacter rectus RM3267</name>
    <dbReference type="NCBI Taxonomy" id="553218"/>
    <lineage>
        <taxon>Bacteria</taxon>
        <taxon>Pseudomonadati</taxon>
        <taxon>Campylobacterota</taxon>
        <taxon>Epsilonproteobacteria</taxon>
        <taxon>Campylobacterales</taxon>
        <taxon>Campylobacteraceae</taxon>
        <taxon>Campylobacter</taxon>
    </lineage>
</organism>